<feature type="signal peptide" evidence="1">
    <location>
        <begin position="1"/>
        <end position="24"/>
    </location>
</feature>
<evidence type="ECO:0000313" key="3">
    <source>
        <dbReference type="Proteomes" id="UP001612741"/>
    </source>
</evidence>
<evidence type="ECO:0008006" key="4">
    <source>
        <dbReference type="Google" id="ProtNLM"/>
    </source>
</evidence>
<dbReference type="EMBL" id="JBITGY010000003">
    <property type="protein sequence ID" value="MFI6498114.1"/>
    <property type="molecule type" value="Genomic_DNA"/>
</dbReference>
<reference evidence="2 3" key="1">
    <citation type="submission" date="2024-10" db="EMBL/GenBank/DDBJ databases">
        <title>The Natural Products Discovery Center: Release of the First 8490 Sequenced Strains for Exploring Actinobacteria Biosynthetic Diversity.</title>
        <authorList>
            <person name="Kalkreuter E."/>
            <person name="Kautsar S.A."/>
            <person name="Yang D."/>
            <person name="Bader C.D."/>
            <person name="Teijaro C.N."/>
            <person name="Fluegel L."/>
            <person name="Davis C.M."/>
            <person name="Simpson J.R."/>
            <person name="Lauterbach L."/>
            <person name="Steele A.D."/>
            <person name="Gui C."/>
            <person name="Meng S."/>
            <person name="Li G."/>
            <person name="Viehrig K."/>
            <person name="Ye F."/>
            <person name="Su P."/>
            <person name="Kiefer A.F."/>
            <person name="Nichols A."/>
            <person name="Cepeda A.J."/>
            <person name="Yan W."/>
            <person name="Fan B."/>
            <person name="Jiang Y."/>
            <person name="Adhikari A."/>
            <person name="Zheng C.-J."/>
            <person name="Schuster L."/>
            <person name="Cowan T.M."/>
            <person name="Smanski M.J."/>
            <person name="Chevrette M.G."/>
            <person name="De Carvalho L.P.S."/>
            <person name="Shen B."/>
        </authorList>
    </citation>
    <scope>NUCLEOTIDE SEQUENCE [LARGE SCALE GENOMIC DNA]</scope>
    <source>
        <strain evidence="2 3">NPDC050545</strain>
    </source>
</reference>
<keyword evidence="3" id="KW-1185">Reference proteome</keyword>
<dbReference type="RefSeq" id="WP_397081373.1">
    <property type="nucleotide sequence ID" value="NZ_JBITGY010000003.1"/>
</dbReference>
<proteinExistence type="predicted"/>
<evidence type="ECO:0000256" key="1">
    <source>
        <dbReference type="SAM" id="SignalP"/>
    </source>
</evidence>
<gene>
    <name evidence="2" type="ORF">ACIBG2_12045</name>
</gene>
<comment type="caution">
    <text evidence="2">The sequence shown here is derived from an EMBL/GenBank/DDBJ whole genome shotgun (WGS) entry which is preliminary data.</text>
</comment>
<keyword evidence="1" id="KW-0732">Signal</keyword>
<name>A0ABW7YQC5_9ACTN</name>
<sequence>MRRLSIAVAAAVAIAAGAPAPALADPPERAYVCETGGISFNPWNGSRSLLGLRCTGPEGTGPATVSLMSMHPWPATFTCQSAAMHQGTVIAGFC</sequence>
<dbReference type="Proteomes" id="UP001612741">
    <property type="component" value="Unassembled WGS sequence"/>
</dbReference>
<accession>A0ABW7YQC5</accession>
<organism evidence="2 3">
    <name type="scientific">Nonomuraea typhae</name>
    <dbReference type="NCBI Taxonomy" id="2603600"/>
    <lineage>
        <taxon>Bacteria</taxon>
        <taxon>Bacillati</taxon>
        <taxon>Actinomycetota</taxon>
        <taxon>Actinomycetes</taxon>
        <taxon>Streptosporangiales</taxon>
        <taxon>Streptosporangiaceae</taxon>
        <taxon>Nonomuraea</taxon>
    </lineage>
</organism>
<protein>
    <recommendedName>
        <fullName evidence="4">Secreted protein</fullName>
    </recommendedName>
</protein>
<feature type="chain" id="PRO_5045499076" description="Secreted protein" evidence="1">
    <location>
        <begin position="25"/>
        <end position="94"/>
    </location>
</feature>
<evidence type="ECO:0000313" key="2">
    <source>
        <dbReference type="EMBL" id="MFI6498114.1"/>
    </source>
</evidence>